<dbReference type="PROSITE" id="PS50893">
    <property type="entry name" value="ABC_TRANSPORTER_2"/>
    <property type="match status" value="1"/>
</dbReference>
<dbReference type="AlphaFoldDB" id="A0A151A6U0"/>
<feature type="transmembrane region" description="Helical" evidence="8">
    <location>
        <begin position="45"/>
        <end position="67"/>
    </location>
</feature>
<name>A0A151A6U0_9STAP</name>
<gene>
    <name evidence="11" type="ORF">A0131_10290</name>
</gene>
<dbReference type="InterPro" id="IPR036640">
    <property type="entry name" value="ABC1_TM_sf"/>
</dbReference>
<evidence type="ECO:0000259" key="9">
    <source>
        <dbReference type="PROSITE" id="PS50893"/>
    </source>
</evidence>
<dbReference type="GO" id="GO:0005524">
    <property type="term" value="F:ATP binding"/>
    <property type="evidence" value="ECO:0007669"/>
    <property type="project" value="UniProtKB-KW"/>
</dbReference>
<evidence type="ECO:0000256" key="2">
    <source>
        <dbReference type="ARBA" id="ARBA00022692"/>
    </source>
</evidence>
<evidence type="ECO:0000256" key="3">
    <source>
        <dbReference type="ARBA" id="ARBA00022741"/>
    </source>
</evidence>
<dbReference type="InterPro" id="IPR039421">
    <property type="entry name" value="Type_1_exporter"/>
</dbReference>
<dbReference type="InterPro" id="IPR014223">
    <property type="entry name" value="ABC_CydC/D"/>
</dbReference>
<evidence type="ECO:0000313" key="11">
    <source>
        <dbReference type="EMBL" id="KYH15154.1"/>
    </source>
</evidence>
<dbReference type="Pfam" id="PF00005">
    <property type="entry name" value="ABC_tran"/>
    <property type="match status" value="1"/>
</dbReference>
<evidence type="ECO:0000259" key="10">
    <source>
        <dbReference type="PROSITE" id="PS50929"/>
    </source>
</evidence>
<dbReference type="SMART" id="SM00382">
    <property type="entry name" value="AAA"/>
    <property type="match status" value="1"/>
</dbReference>
<keyword evidence="6 8" id="KW-0472">Membrane</keyword>
<evidence type="ECO:0000256" key="5">
    <source>
        <dbReference type="ARBA" id="ARBA00022989"/>
    </source>
</evidence>
<evidence type="ECO:0000256" key="4">
    <source>
        <dbReference type="ARBA" id="ARBA00022840"/>
    </source>
</evidence>
<dbReference type="Pfam" id="PF00664">
    <property type="entry name" value="ABC_membrane"/>
    <property type="match status" value="1"/>
</dbReference>
<protein>
    <submittedName>
        <fullName evidence="11">Cysteine ABC transporter ATP-binding protein</fullName>
    </submittedName>
</protein>
<evidence type="ECO:0000256" key="7">
    <source>
        <dbReference type="ARBA" id="ARBA00025074"/>
    </source>
</evidence>
<dbReference type="InterPro" id="IPR011527">
    <property type="entry name" value="ABC1_TM_dom"/>
</dbReference>
<accession>A0A151A6U0</accession>
<feature type="domain" description="ABC transmembrane type-1" evidence="10">
    <location>
        <begin position="14"/>
        <end position="283"/>
    </location>
</feature>
<keyword evidence="3" id="KW-0547">Nucleotide-binding</keyword>
<comment type="function">
    <text evidence="7">May be involved in multidrug export. Transmembrane domains (TMD) form a pore in the cell membrane and the ATP-binding domain (NBD) is responsible for energy generation.</text>
</comment>
<dbReference type="Proteomes" id="UP000075418">
    <property type="component" value="Unassembled WGS sequence"/>
</dbReference>
<sequence>MKPRIHFKIDKDLILAVAVGVLGSLVALAMFFLSGYMVTQSALGAPLFALMVLIVSVKMFGFLRAIFRYIERLLSHRTTFTMLRDVRVQFFKGLIPVVPDIYRKFKSTELLSNMIGRIEALQNIYLRVYYPPIVIGLTSIVSVIVLFVFSYVHAAVIFISMLITLGIVPWISAQRARKIKQIKRASEKDFMDHYYDYKAGYDELNRFSKVDDYKGKVQHALKNYSQAQDKEQQFLTRYDFLLNLIAMVALFFTLLLGVLQVQKGSMDVVYLTSIVLMMLTLFEQAVPMSNVAYFKADTDDALDSVNNIMAHPVEQGNENLITETVSNKPILEFNNVTFKYWQQHLPVVNNINLQINKGSHVAIVGPSGSGKSTLLNLMLGLYETTKGNIAYRGQDIHHIKNEQKYASINALLQSQQMFDGSLRDNLFTQRSDDEIRKVLDLVGLSDMPLDKELDLSGNNVSGGELQRISIARLLLKESDLWIMDEPTTALDIYNTDKIMSLIHDYAETLVVATHDLRLLPYFDEIIVMVEGEIIERGSYDKLITQRGYLYDVLKLNDAQ</sequence>
<dbReference type="GO" id="GO:0045454">
    <property type="term" value="P:cell redox homeostasis"/>
    <property type="evidence" value="ECO:0007669"/>
    <property type="project" value="InterPro"/>
</dbReference>
<feature type="transmembrane region" description="Helical" evidence="8">
    <location>
        <begin position="155"/>
        <end position="173"/>
    </location>
</feature>
<dbReference type="GO" id="GO:0005886">
    <property type="term" value="C:plasma membrane"/>
    <property type="evidence" value="ECO:0007669"/>
    <property type="project" value="UniProtKB-SubCell"/>
</dbReference>
<dbReference type="PANTHER" id="PTHR24221">
    <property type="entry name" value="ATP-BINDING CASSETTE SUB-FAMILY B"/>
    <property type="match status" value="1"/>
</dbReference>
<dbReference type="CDD" id="cd03228">
    <property type="entry name" value="ABCC_MRP_Like"/>
    <property type="match status" value="1"/>
</dbReference>
<proteinExistence type="predicted"/>
<feature type="domain" description="ABC transporter" evidence="9">
    <location>
        <begin position="331"/>
        <end position="555"/>
    </location>
</feature>
<dbReference type="InterPro" id="IPR003593">
    <property type="entry name" value="AAA+_ATPase"/>
</dbReference>
<comment type="subcellular location">
    <subcellularLocation>
        <location evidence="1">Cell membrane</location>
        <topology evidence="1">Multi-pass membrane protein</topology>
    </subcellularLocation>
</comment>
<evidence type="ECO:0000313" key="12">
    <source>
        <dbReference type="Proteomes" id="UP000075418"/>
    </source>
</evidence>
<comment type="caution">
    <text evidence="11">The sequence shown here is derived from an EMBL/GenBank/DDBJ whole genome shotgun (WGS) entry which is preliminary data.</text>
</comment>
<dbReference type="SUPFAM" id="SSF90123">
    <property type="entry name" value="ABC transporter transmembrane region"/>
    <property type="match status" value="1"/>
</dbReference>
<dbReference type="NCBIfam" id="TIGR02868">
    <property type="entry name" value="CydC"/>
    <property type="match status" value="1"/>
</dbReference>
<feature type="transmembrane region" description="Helical" evidence="8">
    <location>
        <begin position="240"/>
        <end position="262"/>
    </location>
</feature>
<dbReference type="GO" id="GO:0034775">
    <property type="term" value="P:glutathione transmembrane transport"/>
    <property type="evidence" value="ECO:0007669"/>
    <property type="project" value="InterPro"/>
</dbReference>
<keyword evidence="4 11" id="KW-0067">ATP-binding</keyword>
<dbReference type="PANTHER" id="PTHR24221:SF653">
    <property type="entry name" value="TRANSPORT ATP-BINDING PROTEIN CYDC"/>
    <property type="match status" value="1"/>
</dbReference>
<dbReference type="InterPro" id="IPR027417">
    <property type="entry name" value="P-loop_NTPase"/>
</dbReference>
<dbReference type="Gene3D" id="1.20.1560.10">
    <property type="entry name" value="ABC transporter type 1, transmembrane domain"/>
    <property type="match status" value="1"/>
</dbReference>
<dbReference type="GO" id="GO:0140359">
    <property type="term" value="F:ABC-type transporter activity"/>
    <property type="evidence" value="ECO:0007669"/>
    <property type="project" value="InterPro"/>
</dbReference>
<evidence type="ECO:0000256" key="8">
    <source>
        <dbReference type="SAM" id="Phobius"/>
    </source>
</evidence>
<dbReference type="PROSITE" id="PS50929">
    <property type="entry name" value="ABC_TM1F"/>
    <property type="match status" value="1"/>
</dbReference>
<dbReference type="RefSeq" id="WP_061855297.1">
    <property type="nucleotide sequence ID" value="NZ_LUGM01000002.1"/>
</dbReference>
<dbReference type="EMBL" id="LUGM01000002">
    <property type="protein sequence ID" value="KYH15154.1"/>
    <property type="molecule type" value="Genomic_DNA"/>
</dbReference>
<reference evidence="11 12" key="1">
    <citation type="submission" date="2016-02" db="EMBL/GenBank/DDBJ databases">
        <title>Draft genome sequence of hydrocarbon degrading Staphylococcus saprophyticus Strain CNV2, isolated from crude-oil contaminated soil from Noonmati Oil Refinery, Guwahati, Assam, India.</title>
        <authorList>
            <person name="Mukherjee A."/>
            <person name="Chettri B."/>
            <person name="Langpoklakpam J."/>
            <person name="Singh A.K."/>
            <person name="Chattopadhyay D.J."/>
        </authorList>
    </citation>
    <scope>NUCLEOTIDE SEQUENCE [LARGE SCALE GENOMIC DNA]</scope>
    <source>
        <strain evidence="11 12">CNV2</strain>
    </source>
</reference>
<evidence type="ECO:0000256" key="6">
    <source>
        <dbReference type="ARBA" id="ARBA00023136"/>
    </source>
</evidence>
<dbReference type="InterPro" id="IPR003439">
    <property type="entry name" value="ABC_transporter-like_ATP-bd"/>
</dbReference>
<evidence type="ECO:0000256" key="1">
    <source>
        <dbReference type="ARBA" id="ARBA00004651"/>
    </source>
</evidence>
<keyword evidence="2 8" id="KW-0812">Transmembrane</keyword>
<feature type="transmembrane region" description="Helical" evidence="8">
    <location>
        <begin position="128"/>
        <end position="149"/>
    </location>
</feature>
<feature type="transmembrane region" description="Helical" evidence="8">
    <location>
        <begin position="12"/>
        <end position="33"/>
    </location>
</feature>
<keyword evidence="5 8" id="KW-1133">Transmembrane helix</keyword>
<dbReference type="InterPro" id="IPR017871">
    <property type="entry name" value="ABC_transporter-like_CS"/>
</dbReference>
<dbReference type="Gene3D" id="3.40.50.300">
    <property type="entry name" value="P-loop containing nucleotide triphosphate hydrolases"/>
    <property type="match status" value="1"/>
</dbReference>
<organism evidence="11 12">
    <name type="scientific">Staphylococcus kloosii</name>
    <dbReference type="NCBI Taxonomy" id="29384"/>
    <lineage>
        <taxon>Bacteria</taxon>
        <taxon>Bacillati</taxon>
        <taxon>Bacillota</taxon>
        <taxon>Bacilli</taxon>
        <taxon>Bacillales</taxon>
        <taxon>Staphylococcaceae</taxon>
        <taxon>Staphylococcus</taxon>
    </lineage>
</organism>
<dbReference type="SUPFAM" id="SSF52540">
    <property type="entry name" value="P-loop containing nucleoside triphosphate hydrolases"/>
    <property type="match status" value="1"/>
</dbReference>
<dbReference type="PROSITE" id="PS00211">
    <property type="entry name" value="ABC_TRANSPORTER_1"/>
    <property type="match status" value="1"/>
</dbReference>
<dbReference type="GO" id="GO:0016887">
    <property type="term" value="F:ATP hydrolysis activity"/>
    <property type="evidence" value="ECO:0007669"/>
    <property type="project" value="InterPro"/>
</dbReference>
<dbReference type="GO" id="GO:0034040">
    <property type="term" value="F:ATPase-coupled lipid transmembrane transporter activity"/>
    <property type="evidence" value="ECO:0007669"/>
    <property type="project" value="TreeGrafter"/>
</dbReference>